<feature type="chain" id="PRO_5019338037" evidence="2">
    <location>
        <begin position="23"/>
        <end position="494"/>
    </location>
</feature>
<evidence type="ECO:0000313" key="3">
    <source>
        <dbReference type="EMBL" id="VFJ51334.1"/>
    </source>
</evidence>
<dbReference type="EMBL" id="CAADEW010000031">
    <property type="protein sequence ID" value="VFJ51334.1"/>
    <property type="molecule type" value="Genomic_DNA"/>
</dbReference>
<feature type="region of interest" description="Disordered" evidence="1">
    <location>
        <begin position="101"/>
        <end position="120"/>
    </location>
</feature>
<protein>
    <submittedName>
        <fullName evidence="3">Uncharacterized protein</fullName>
    </submittedName>
</protein>
<gene>
    <name evidence="3" type="ORF">BECKFW1821A_GA0114235_10314</name>
</gene>
<evidence type="ECO:0000256" key="2">
    <source>
        <dbReference type="SAM" id="SignalP"/>
    </source>
</evidence>
<name>A0A450SEZ1_9GAMM</name>
<feature type="region of interest" description="Disordered" evidence="1">
    <location>
        <begin position="318"/>
        <end position="338"/>
    </location>
</feature>
<proteinExistence type="predicted"/>
<reference evidence="3" key="1">
    <citation type="submission" date="2019-02" db="EMBL/GenBank/DDBJ databases">
        <authorList>
            <person name="Gruber-Vodicka R. H."/>
            <person name="Seah K. B. B."/>
        </authorList>
    </citation>
    <scope>NUCLEOTIDE SEQUENCE</scope>
    <source>
        <strain evidence="3">BECK_BZ15</strain>
    </source>
</reference>
<sequence>MNTKTIIPILLTGLLTISPTLASDDVKSLHQRFGSLRFDMLRDVKSLHQRFGSLRFDTLRQGIDSQRIALPESRLWQVEQKVLEADAKTRALDTFAQASTVQDPMNRSASSHGHEHGHASSLEITLTLDGRYADFGNDPGAYELPGFALGGEAGLGKKGFAVGHTELSISANIDGKFHGRAALAMHEHDGETKLELEEAFAQTLGLGHGFTIKVGRFFSSLGYLNEQHEHDWDFTDAPLIYRGLFGNRLRDDGLQVSYVAPTETFLQMGAEVSGGSRFPAGGEHERVGAWTAFANIGGDIGVEHSWLLGLSHWQADDVEGRKSGGHGHGHGEEEVPSFTGKSGIDAVDFVYKWAPNGNPRNKNFKFQAEYFQRRESGTVTLEGSDPLEGTRYDGRQEGGYAQAVYQFLPQWRTGIRYDWLGSDNTGSDNHVLTHAGLNNEGHTPKRYSAMLEWLPSEFSRIRLQYNRDDSYEKADNQWLAQYTYTLGSHGAHRF</sequence>
<dbReference type="InterPro" id="IPR023614">
    <property type="entry name" value="Porin_dom_sf"/>
</dbReference>
<dbReference type="AlphaFoldDB" id="A0A450SEZ1"/>
<dbReference type="SUPFAM" id="SSF56935">
    <property type="entry name" value="Porins"/>
    <property type="match status" value="1"/>
</dbReference>
<evidence type="ECO:0000256" key="1">
    <source>
        <dbReference type="SAM" id="MobiDB-lite"/>
    </source>
</evidence>
<organism evidence="3">
    <name type="scientific">Candidatus Kentrum sp. FW</name>
    <dbReference type="NCBI Taxonomy" id="2126338"/>
    <lineage>
        <taxon>Bacteria</taxon>
        <taxon>Pseudomonadati</taxon>
        <taxon>Pseudomonadota</taxon>
        <taxon>Gammaproteobacteria</taxon>
        <taxon>Candidatus Kentrum</taxon>
    </lineage>
</organism>
<keyword evidence="2" id="KW-0732">Signal</keyword>
<accession>A0A450SEZ1</accession>
<feature type="signal peptide" evidence="2">
    <location>
        <begin position="1"/>
        <end position="22"/>
    </location>
</feature>
<dbReference type="Gene3D" id="2.40.160.10">
    <property type="entry name" value="Porin"/>
    <property type="match status" value="1"/>
</dbReference>